<evidence type="ECO:0000313" key="1">
    <source>
        <dbReference type="EMBL" id="KAK9046897.1"/>
    </source>
</evidence>
<proteinExistence type="predicted"/>
<keyword evidence="2" id="KW-1185">Reference proteome</keyword>
<evidence type="ECO:0000313" key="2">
    <source>
        <dbReference type="Proteomes" id="UP001396334"/>
    </source>
</evidence>
<reference evidence="1 2" key="1">
    <citation type="journal article" date="2024" name="G3 (Bethesda)">
        <title>Genome assembly of Hibiscus sabdariffa L. provides insights into metabolisms of medicinal natural products.</title>
        <authorList>
            <person name="Kim T."/>
        </authorList>
    </citation>
    <scope>NUCLEOTIDE SEQUENCE [LARGE SCALE GENOMIC DNA]</scope>
    <source>
        <strain evidence="1">TK-2024</strain>
        <tissue evidence="1">Old leaves</tissue>
    </source>
</reference>
<name>A0ABR2UBQ5_9ROSI</name>
<protein>
    <submittedName>
        <fullName evidence="1">Uncharacterized protein</fullName>
    </submittedName>
</protein>
<dbReference type="Proteomes" id="UP001396334">
    <property type="component" value="Unassembled WGS sequence"/>
</dbReference>
<organism evidence="1 2">
    <name type="scientific">Hibiscus sabdariffa</name>
    <name type="common">roselle</name>
    <dbReference type="NCBI Taxonomy" id="183260"/>
    <lineage>
        <taxon>Eukaryota</taxon>
        <taxon>Viridiplantae</taxon>
        <taxon>Streptophyta</taxon>
        <taxon>Embryophyta</taxon>
        <taxon>Tracheophyta</taxon>
        <taxon>Spermatophyta</taxon>
        <taxon>Magnoliopsida</taxon>
        <taxon>eudicotyledons</taxon>
        <taxon>Gunneridae</taxon>
        <taxon>Pentapetalae</taxon>
        <taxon>rosids</taxon>
        <taxon>malvids</taxon>
        <taxon>Malvales</taxon>
        <taxon>Malvaceae</taxon>
        <taxon>Malvoideae</taxon>
        <taxon>Hibiscus</taxon>
    </lineage>
</organism>
<gene>
    <name evidence="1" type="ORF">V6N11_052767</name>
</gene>
<accession>A0ABR2UBQ5</accession>
<sequence length="78" mass="8843">MDVESQVSELGQPYLHVLTLQLLLLCTIRHRKDNLSIDSKLLSSLWTWFSAVSEEGNLANKASKKEDMAIAPVQFQQQ</sequence>
<comment type="caution">
    <text evidence="1">The sequence shown here is derived from an EMBL/GenBank/DDBJ whole genome shotgun (WGS) entry which is preliminary data.</text>
</comment>
<dbReference type="EMBL" id="JBBPBN010000001">
    <property type="protein sequence ID" value="KAK9046897.1"/>
    <property type="molecule type" value="Genomic_DNA"/>
</dbReference>